<reference evidence="1 2" key="1">
    <citation type="journal article" date="2019" name="Sci. Rep.">
        <title>Orb-weaving spider Araneus ventricosus genome elucidates the spidroin gene catalogue.</title>
        <authorList>
            <person name="Kono N."/>
            <person name="Nakamura H."/>
            <person name="Ohtoshi R."/>
            <person name="Moran D.A.P."/>
            <person name="Shinohara A."/>
            <person name="Yoshida Y."/>
            <person name="Fujiwara M."/>
            <person name="Mori M."/>
            <person name="Tomita M."/>
            <person name="Arakawa K."/>
        </authorList>
    </citation>
    <scope>NUCLEOTIDE SEQUENCE [LARGE SCALE GENOMIC DNA]</scope>
</reference>
<gene>
    <name evidence="1" type="ORF">AVEN_10646_1</name>
</gene>
<comment type="caution">
    <text evidence="1">The sequence shown here is derived from an EMBL/GenBank/DDBJ whole genome shotgun (WGS) entry which is preliminary data.</text>
</comment>
<dbReference type="EMBL" id="BGPR01005437">
    <property type="protein sequence ID" value="GBN10162.1"/>
    <property type="molecule type" value="Genomic_DNA"/>
</dbReference>
<evidence type="ECO:0000313" key="1">
    <source>
        <dbReference type="EMBL" id="GBN10162.1"/>
    </source>
</evidence>
<dbReference type="Proteomes" id="UP000499080">
    <property type="component" value="Unassembled WGS sequence"/>
</dbReference>
<organism evidence="1 2">
    <name type="scientific">Araneus ventricosus</name>
    <name type="common">Orbweaver spider</name>
    <name type="synonym">Epeira ventricosa</name>
    <dbReference type="NCBI Taxonomy" id="182803"/>
    <lineage>
        <taxon>Eukaryota</taxon>
        <taxon>Metazoa</taxon>
        <taxon>Ecdysozoa</taxon>
        <taxon>Arthropoda</taxon>
        <taxon>Chelicerata</taxon>
        <taxon>Arachnida</taxon>
        <taxon>Araneae</taxon>
        <taxon>Araneomorphae</taxon>
        <taxon>Entelegynae</taxon>
        <taxon>Araneoidea</taxon>
        <taxon>Araneidae</taxon>
        <taxon>Araneus</taxon>
    </lineage>
</organism>
<sequence>MTCFNTFTPARITGGSHLDAASDCAYYWWLTLECFIRWPVPPMARNDMPYQAARTTGGSHLYAPSNCAYHQWLALICPIRRPVPPIARNDMPHQAALTTGGSHLNASSGGTYHRWLALICPIMRRVPPVARTDISTRWRYKWFHPVAHSHCPVPRHHSYEDIRSHSVVKRVVRDFSGHPVYYMYVYVSN</sequence>
<accession>A0A4Y2L6L5</accession>
<dbReference type="AlphaFoldDB" id="A0A4Y2L6L5"/>
<name>A0A4Y2L6L5_ARAVE</name>
<evidence type="ECO:0000313" key="2">
    <source>
        <dbReference type="Proteomes" id="UP000499080"/>
    </source>
</evidence>
<keyword evidence="2" id="KW-1185">Reference proteome</keyword>
<protein>
    <submittedName>
        <fullName evidence="1">Uncharacterized protein</fullName>
    </submittedName>
</protein>
<proteinExistence type="predicted"/>